<dbReference type="AlphaFoldDB" id="A0A0K2UGK0"/>
<dbReference type="EMBL" id="HACA01019859">
    <property type="protein sequence ID" value="CDW37220.1"/>
    <property type="molecule type" value="Transcribed_RNA"/>
</dbReference>
<accession>A0A0K2UGK0</accession>
<proteinExistence type="predicted"/>
<organism evidence="1">
    <name type="scientific">Lepeophtheirus salmonis</name>
    <name type="common">Salmon louse</name>
    <name type="synonym">Caligus salmonis</name>
    <dbReference type="NCBI Taxonomy" id="72036"/>
    <lineage>
        <taxon>Eukaryota</taxon>
        <taxon>Metazoa</taxon>
        <taxon>Ecdysozoa</taxon>
        <taxon>Arthropoda</taxon>
        <taxon>Crustacea</taxon>
        <taxon>Multicrustacea</taxon>
        <taxon>Hexanauplia</taxon>
        <taxon>Copepoda</taxon>
        <taxon>Siphonostomatoida</taxon>
        <taxon>Caligidae</taxon>
        <taxon>Lepeophtheirus</taxon>
    </lineage>
</organism>
<name>A0A0K2UGK0_LEPSM</name>
<sequence>MLNYSTNAIETFTRLDLKRTIEGRVMKMCILELNYHSAPGTGFQCNYSTVSRTNRWNYFRIRLFRWK</sequence>
<reference evidence="1" key="1">
    <citation type="submission" date="2014-05" db="EMBL/GenBank/DDBJ databases">
        <authorList>
            <person name="Chronopoulou M."/>
        </authorList>
    </citation>
    <scope>NUCLEOTIDE SEQUENCE</scope>
    <source>
        <tissue evidence="1">Whole organism</tissue>
    </source>
</reference>
<evidence type="ECO:0000313" key="1">
    <source>
        <dbReference type="EMBL" id="CDW37220.1"/>
    </source>
</evidence>
<protein>
    <submittedName>
        <fullName evidence="1">Uncharacterized protein</fullName>
    </submittedName>
</protein>